<evidence type="ECO:0000256" key="1">
    <source>
        <dbReference type="ARBA" id="ARBA00004141"/>
    </source>
</evidence>
<dbReference type="AlphaFoldDB" id="A0A9W9XUG5"/>
<comment type="similarity">
    <text evidence="2">Belongs to the ABC transporter superfamily. ABCD family. Peroxisomal fatty acyl CoA transporter (TC 3.A.1.203) subfamily.</text>
</comment>
<dbReference type="InterPro" id="IPR050835">
    <property type="entry name" value="ABC_transporter_sub-D"/>
</dbReference>
<name>A0A9W9XUG5_9EURO</name>
<evidence type="ECO:0000259" key="13">
    <source>
        <dbReference type="PROSITE" id="PS50929"/>
    </source>
</evidence>
<evidence type="ECO:0000256" key="10">
    <source>
        <dbReference type="SAM" id="MobiDB-lite"/>
    </source>
</evidence>
<dbReference type="EMBL" id="JAPWDS010000003">
    <property type="protein sequence ID" value="KAJ5503559.1"/>
    <property type="molecule type" value="Genomic_DNA"/>
</dbReference>
<evidence type="ECO:0000259" key="12">
    <source>
        <dbReference type="PROSITE" id="PS50893"/>
    </source>
</evidence>
<dbReference type="InterPro" id="IPR003439">
    <property type="entry name" value="ABC_transporter-like_ATP-bd"/>
</dbReference>
<dbReference type="InterPro" id="IPR011527">
    <property type="entry name" value="ABC1_TM_dom"/>
</dbReference>
<evidence type="ECO:0000256" key="8">
    <source>
        <dbReference type="ARBA" id="ARBA00023136"/>
    </source>
</evidence>
<evidence type="ECO:0000256" key="4">
    <source>
        <dbReference type="ARBA" id="ARBA00022692"/>
    </source>
</evidence>
<reference evidence="14" key="2">
    <citation type="journal article" date="2023" name="IMA Fungus">
        <title>Comparative genomic study of the Penicillium genus elucidates a diverse pangenome and 15 lateral gene transfer events.</title>
        <authorList>
            <person name="Petersen C."/>
            <person name="Sorensen T."/>
            <person name="Nielsen M.R."/>
            <person name="Sondergaard T.E."/>
            <person name="Sorensen J.L."/>
            <person name="Fitzpatrick D.A."/>
            <person name="Frisvad J.C."/>
            <person name="Nielsen K.L."/>
        </authorList>
    </citation>
    <scope>NUCLEOTIDE SEQUENCE</scope>
    <source>
        <strain evidence="14">IBT 29495</strain>
    </source>
</reference>
<dbReference type="PROSITE" id="PS00211">
    <property type="entry name" value="ABC_TRANSPORTER_1"/>
    <property type="match status" value="1"/>
</dbReference>
<feature type="region of interest" description="Disordered" evidence="10">
    <location>
        <begin position="795"/>
        <end position="821"/>
    </location>
</feature>
<evidence type="ECO:0000256" key="9">
    <source>
        <dbReference type="SAM" id="Coils"/>
    </source>
</evidence>
<feature type="domain" description="ABC transmembrane type-1" evidence="13">
    <location>
        <begin position="176"/>
        <end position="390"/>
    </location>
</feature>
<dbReference type="InterPro" id="IPR017871">
    <property type="entry name" value="ABC_transporter-like_CS"/>
</dbReference>
<dbReference type="GO" id="GO:0015910">
    <property type="term" value="P:long-chain fatty acid import into peroxisome"/>
    <property type="evidence" value="ECO:0007669"/>
    <property type="project" value="TreeGrafter"/>
</dbReference>
<dbReference type="InterPro" id="IPR027417">
    <property type="entry name" value="P-loop_NTPase"/>
</dbReference>
<dbReference type="Pfam" id="PF00005">
    <property type="entry name" value="ABC_tran"/>
    <property type="match status" value="1"/>
</dbReference>
<dbReference type="GO" id="GO:0042760">
    <property type="term" value="P:very long-chain fatty acid catabolic process"/>
    <property type="evidence" value="ECO:0007669"/>
    <property type="project" value="TreeGrafter"/>
</dbReference>
<dbReference type="GO" id="GO:0005778">
    <property type="term" value="C:peroxisomal membrane"/>
    <property type="evidence" value="ECO:0007669"/>
    <property type="project" value="TreeGrafter"/>
</dbReference>
<evidence type="ECO:0000256" key="11">
    <source>
        <dbReference type="SAM" id="Phobius"/>
    </source>
</evidence>
<dbReference type="InterPro" id="IPR003593">
    <property type="entry name" value="AAA+_ATPase"/>
</dbReference>
<dbReference type="GO" id="GO:0005324">
    <property type="term" value="F:long-chain fatty acid transmembrane transporter activity"/>
    <property type="evidence" value="ECO:0007669"/>
    <property type="project" value="TreeGrafter"/>
</dbReference>
<dbReference type="GO" id="GO:0006635">
    <property type="term" value="P:fatty acid beta-oxidation"/>
    <property type="evidence" value="ECO:0007669"/>
    <property type="project" value="TreeGrafter"/>
</dbReference>
<dbReference type="OrthoDB" id="422637at2759"/>
<feature type="region of interest" description="Disordered" evidence="10">
    <location>
        <begin position="119"/>
        <end position="140"/>
    </location>
</feature>
<reference evidence="14" key="1">
    <citation type="submission" date="2022-12" db="EMBL/GenBank/DDBJ databases">
        <authorList>
            <person name="Petersen C."/>
        </authorList>
    </citation>
    <scope>NUCLEOTIDE SEQUENCE</scope>
    <source>
        <strain evidence="14">IBT 29495</strain>
    </source>
</reference>
<feature type="transmembrane region" description="Helical" evidence="11">
    <location>
        <begin position="407"/>
        <end position="429"/>
    </location>
</feature>
<dbReference type="PANTHER" id="PTHR11384">
    <property type="entry name" value="ATP-BINDING CASSETTE, SUB-FAMILY D MEMBER"/>
    <property type="match status" value="1"/>
</dbReference>
<evidence type="ECO:0000256" key="5">
    <source>
        <dbReference type="ARBA" id="ARBA00022741"/>
    </source>
</evidence>
<dbReference type="GO" id="GO:0016887">
    <property type="term" value="F:ATP hydrolysis activity"/>
    <property type="evidence" value="ECO:0007669"/>
    <property type="project" value="InterPro"/>
</dbReference>
<keyword evidence="4 11" id="KW-0812">Transmembrane</keyword>
<keyword evidence="15" id="KW-1185">Reference proteome</keyword>
<proteinExistence type="inferred from homology"/>
<dbReference type="PROSITE" id="PS50929">
    <property type="entry name" value="ABC_TM1F"/>
    <property type="match status" value="1"/>
</dbReference>
<dbReference type="CDD" id="cd03223">
    <property type="entry name" value="ABCD_peroxisomal_ALDP"/>
    <property type="match status" value="1"/>
</dbReference>
<dbReference type="SUPFAM" id="SSF52540">
    <property type="entry name" value="P-loop containing nucleoside triphosphate hydrolases"/>
    <property type="match status" value="1"/>
</dbReference>
<keyword evidence="6" id="KW-0067">ATP-binding</keyword>
<organism evidence="14 15">
    <name type="scientific">Penicillium fimorum</name>
    <dbReference type="NCBI Taxonomy" id="1882269"/>
    <lineage>
        <taxon>Eukaryota</taxon>
        <taxon>Fungi</taxon>
        <taxon>Dikarya</taxon>
        <taxon>Ascomycota</taxon>
        <taxon>Pezizomycotina</taxon>
        <taxon>Eurotiomycetes</taxon>
        <taxon>Eurotiomycetidae</taxon>
        <taxon>Eurotiales</taxon>
        <taxon>Aspergillaceae</taxon>
        <taxon>Penicillium</taxon>
    </lineage>
</organism>
<dbReference type="GO" id="GO:0007031">
    <property type="term" value="P:peroxisome organization"/>
    <property type="evidence" value="ECO:0007669"/>
    <property type="project" value="TreeGrafter"/>
</dbReference>
<keyword evidence="5" id="KW-0547">Nucleotide-binding</keyword>
<feature type="transmembrane region" description="Helical" evidence="11">
    <location>
        <begin position="38"/>
        <end position="56"/>
    </location>
</feature>
<comment type="caution">
    <text evidence="14">The sequence shown here is derived from an EMBL/GenBank/DDBJ whole genome shotgun (WGS) entry which is preliminary data.</text>
</comment>
<keyword evidence="3" id="KW-0813">Transport</keyword>
<evidence type="ECO:0000313" key="14">
    <source>
        <dbReference type="EMBL" id="KAJ5503559.1"/>
    </source>
</evidence>
<dbReference type="PANTHER" id="PTHR11384:SF67">
    <property type="entry name" value="ATP-BINDING CASSETTE SUB-FAMILY D MEMBER 1"/>
    <property type="match status" value="1"/>
</dbReference>
<comment type="subcellular location">
    <subcellularLocation>
        <location evidence="1">Membrane</location>
        <topology evidence="1">Multi-pass membrane protein</topology>
    </subcellularLocation>
</comment>
<dbReference type="Gene3D" id="1.20.1560.10">
    <property type="entry name" value="ABC transporter type 1, transmembrane domain"/>
    <property type="match status" value="1"/>
</dbReference>
<sequence>MAVQSTLRRPEDPLLALYRHYSDLVRSKFHRTSKTTRLVATIALLFSIISSSYGGYKWFRGRAKERARGRHLLRRNSGIRGKDGSRIIYVPYKDSLTSKVLIHPTKPTTFDAHRRLFLNPPASTRSKDDGSASQIPPPTTKPGLNLAFLHQFLSLGSIMVPRWGSKETGLLMSHGLFLLLRTYLSLLIARLDGEIVRDLVAGKGKAFLWGILKWCGIGTLASYTNAMIKFLQSKVSIAFRTRLTRYIHDLYLTDNNNYYKLMNLDGGIGQSPDQFITQDLTLFCTAAASLYSSMGKPLVDLFVFNYQLYRSLGPLALSGILAGYFSTAVVLRKLSPPFGKLKAVEGKKEGDFRGLHSRLLANAEEISFYGGADTERVFLVRSFKELQRWMEGIYSLKIRYNMLEDMILKYSWSAFGYLITSLPIFLPAWGGSGGAMELANAPEATGRERGRMKEFITNKRLMLSLADAGGRMMYSIKDISELAGYTSRVYSLIATLHRVHADAYYTPRGSHPELYSLADSQGTTHNGFDGVRLEQVPIVAPSLHPMGGDELIESLSFIVHSGEHLLISGPNGVGKSAIPRIVAGLWPVYRGLVSRPRGFGLDGIMFLPQRPYLSVGTLRDQVIYPHTEVDMREAGETDAALQKILDDAHLGYLPQREGGWDARKEWKDVLSGGEKQRMGMARLFYHEPRYAFMDEGTSAVSSDVEGLLYDNAKERGITLITISTRASLKKYHTYNLNLGLGTEGEAWEFERIGTEKEKLGVEKELQELRKRLDKVDEWKQRREEIDQELQKVWANGGEVAPPPYQEEEHSGSEALVEVTAN</sequence>
<dbReference type="PROSITE" id="PS50893">
    <property type="entry name" value="ABC_TRANSPORTER_2"/>
    <property type="match status" value="1"/>
</dbReference>
<dbReference type="Pfam" id="PF06472">
    <property type="entry name" value="ABC_membrane_2"/>
    <property type="match status" value="1"/>
</dbReference>
<keyword evidence="7 11" id="KW-1133">Transmembrane helix</keyword>
<gene>
    <name evidence="14" type="ORF">N7463_006433</name>
</gene>
<dbReference type="SUPFAM" id="SSF90123">
    <property type="entry name" value="ABC transporter transmembrane region"/>
    <property type="match status" value="1"/>
</dbReference>
<dbReference type="Gene3D" id="3.40.50.300">
    <property type="entry name" value="P-loop containing nucleotide triphosphate hydrolases"/>
    <property type="match status" value="1"/>
</dbReference>
<dbReference type="Proteomes" id="UP001149954">
    <property type="component" value="Unassembled WGS sequence"/>
</dbReference>
<dbReference type="GO" id="GO:0140359">
    <property type="term" value="F:ABC-type transporter activity"/>
    <property type="evidence" value="ECO:0007669"/>
    <property type="project" value="InterPro"/>
</dbReference>
<dbReference type="GO" id="GO:0005524">
    <property type="term" value="F:ATP binding"/>
    <property type="evidence" value="ECO:0007669"/>
    <property type="project" value="UniProtKB-KW"/>
</dbReference>
<dbReference type="InterPro" id="IPR036640">
    <property type="entry name" value="ABC1_TM_sf"/>
</dbReference>
<feature type="transmembrane region" description="Helical" evidence="11">
    <location>
        <begin position="169"/>
        <end position="191"/>
    </location>
</feature>
<accession>A0A9W9XUG5</accession>
<keyword evidence="9" id="KW-0175">Coiled coil</keyword>
<feature type="coiled-coil region" evidence="9">
    <location>
        <begin position="751"/>
        <end position="788"/>
    </location>
</feature>
<keyword evidence="8 11" id="KW-0472">Membrane</keyword>
<evidence type="ECO:0000256" key="3">
    <source>
        <dbReference type="ARBA" id="ARBA00022448"/>
    </source>
</evidence>
<evidence type="ECO:0000256" key="2">
    <source>
        <dbReference type="ARBA" id="ARBA00008575"/>
    </source>
</evidence>
<protein>
    <submittedName>
        <fullName evidence="14">Uncharacterized protein</fullName>
    </submittedName>
</protein>
<feature type="domain" description="ABC transporter" evidence="12">
    <location>
        <begin position="531"/>
        <end position="768"/>
    </location>
</feature>
<evidence type="ECO:0000256" key="7">
    <source>
        <dbReference type="ARBA" id="ARBA00022989"/>
    </source>
</evidence>
<feature type="transmembrane region" description="Helical" evidence="11">
    <location>
        <begin position="211"/>
        <end position="231"/>
    </location>
</feature>
<evidence type="ECO:0000313" key="15">
    <source>
        <dbReference type="Proteomes" id="UP001149954"/>
    </source>
</evidence>
<dbReference type="SMART" id="SM00382">
    <property type="entry name" value="AAA"/>
    <property type="match status" value="1"/>
</dbReference>
<evidence type="ECO:0000256" key="6">
    <source>
        <dbReference type="ARBA" id="ARBA00022840"/>
    </source>
</evidence>